<evidence type="ECO:0000256" key="8">
    <source>
        <dbReference type="ARBA" id="ARBA00022989"/>
    </source>
</evidence>
<dbReference type="NCBIfam" id="TIGR01352">
    <property type="entry name" value="tonB_Cterm"/>
    <property type="match status" value="1"/>
</dbReference>
<name>Q13QX3_PARXL</name>
<evidence type="ECO:0000313" key="12">
    <source>
        <dbReference type="EMBL" id="ABE33516.1"/>
    </source>
</evidence>
<comment type="subcellular location">
    <subcellularLocation>
        <location evidence="1">Cell inner membrane</location>
        <topology evidence="1">Single-pass membrane protein</topology>
        <orientation evidence="1">Periplasmic side</orientation>
    </subcellularLocation>
</comment>
<keyword evidence="4" id="KW-1003">Cell membrane</keyword>
<feature type="compositionally biased region" description="Low complexity" evidence="10">
    <location>
        <begin position="85"/>
        <end position="103"/>
    </location>
</feature>
<dbReference type="KEGG" id="bxe:Bxe_B2475"/>
<dbReference type="PROSITE" id="PS52015">
    <property type="entry name" value="TONB_CTD"/>
    <property type="match status" value="1"/>
</dbReference>
<evidence type="ECO:0000256" key="9">
    <source>
        <dbReference type="ARBA" id="ARBA00023136"/>
    </source>
</evidence>
<feature type="domain" description="TonB C-terminal" evidence="11">
    <location>
        <begin position="139"/>
        <end position="230"/>
    </location>
</feature>
<evidence type="ECO:0000259" key="11">
    <source>
        <dbReference type="PROSITE" id="PS52015"/>
    </source>
</evidence>
<dbReference type="AlphaFoldDB" id="Q13QX3"/>
<keyword evidence="13" id="KW-1185">Reference proteome</keyword>
<dbReference type="InterPro" id="IPR037682">
    <property type="entry name" value="TonB_C"/>
</dbReference>
<protein>
    <submittedName>
        <fullName evidence="12">Outer membrane transport energization protein TonB</fullName>
    </submittedName>
</protein>
<dbReference type="GO" id="GO:0031992">
    <property type="term" value="F:energy transducer activity"/>
    <property type="evidence" value="ECO:0007669"/>
    <property type="project" value="TreeGrafter"/>
</dbReference>
<dbReference type="GO" id="GO:0015031">
    <property type="term" value="P:protein transport"/>
    <property type="evidence" value="ECO:0007669"/>
    <property type="project" value="UniProtKB-KW"/>
</dbReference>
<keyword evidence="7" id="KW-0653">Protein transport</keyword>
<evidence type="ECO:0000256" key="1">
    <source>
        <dbReference type="ARBA" id="ARBA00004383"/>
    </source>
</evidence>
<dbReference type="SUPFAM" id="SSF74653">
    <property type="entry name" value="TolA/TonB C-terminal domain"/>
    <property type="match status" value="1"/>
</dbReference>
<feature type="region of interest" description="Disordered" evidence="10">
    <location>
        <begin position="66"/>
        <end position="147"/>
    </location>
</feature>
<dbReference type="GO" id="GO:0055085">
    <property type="term" value="P:transmembrane transport"/>
    <property type="evidence" value="ECO:0007669"/>
    <property type="project" value="InterPro"/>
</dbReference>
<dbReference type="GO" id="GO:0098797">
    <property type="term" value="C:plasma membrane protein complex"/>
    <property type="evidence" value="ECO:0007669"/>
    <property type="project" value="TreeGrafter"/>
</dbReference>
<dbReference type="STRING" id="266265.Bxe_B2475"/>
<feature type="compositionally biased region" description="Low complexity" evidence="10">
    <location>
        <begin position="115"/>
        <end position="139"/>
    </location>
</feature>
<proteinExistence type="inferred from homology"/>
<dbReference type="eggNOG" id="COG0810">
    <property type="taxonomic scope" value="Bacteria"/>
</dbReference>
<dbReference type="Pfam" id="PF03544">
    <property type="entry name" value="TonB_C"/>
    <property type="match status" value="1"/>
</dbReference>
<keyword evidence="6" id="KW-0812">Transmembrane</keyword>
<evidence type="ECO:0000313" key="13">
    <source>
        <dbReference type="Proteomes" id="UP000001817"/>
    </source>
</evidence>
<comment type="similarity">
    <text evidence="2">Belongs to the TonB family.</text>
</comment>
<gene>
    <name evidence="12" type="ORF">Bxe_B2475</name>
</gene>
<reference evidence="12 13" key="1">
    <citation type="journal article" date="2006" name="Proc. Natl. Acad. Sci. U.S.A.">
        <title>Burkholderia xenovorans LB400 harbors a multi-replicon, 9.73-Mbp genome shaped for versatility.</title>
        <authorList>
            <person name="Chain P.S."/>
            <person name="Denef V.J."/>
            <person name="Konstantinidis K.T."/>
            <person name="Vergez L.M."/>
            <person name="Agullo L."/>
            <person name="Reyes V.L."/>
            <person name="Hauser L."/>
            <person name="Cordova M."/>
            <person name="Gomez L."/>
            <person name="Gonzalez M."/>
            <person name="Land M."/>
            <person name="Lao V."/>
            <person name="Larimer F."/>
            <person name="LiPuma J.J."/>
            <person name="Mahenthiralingam E."/>
            <person name="Malfatti S.A."/>
            <person name="Marx C.J."/>
            <person name="Parnell J.J."/>
            <person name="Ramette A."/>
            <person name="Richardson P."/>
            <person name="Seeger M."/>
            <person name="Smith D."/>
            <person name="Spilker T."/>
            <person name="Sul W.J."/>
            <person name="Tsoi T.V."/>
            <person name="Ulrich L.E."/>
            <person name="Zhulin I.B."/>
            <person name="Tiedje J.M."/>
        </authorList>
    </citation>
    <scope>NUCLEOTIDE SEQUENCE [LARGE SCALE GENOMIC DNA]</scope>
    <source>
        <strain evidence="12 13">LB400</strain>
    </source>
</reference>
<evidence type="ECO:0000256" key="3">
    <source>
        <dbReference type="ARBA" id="ARBA00022448"/>
    </source>
</evidence>
<evidence type="ECO:0000256" key="10">
    <source>
        <dbReference type="SAM" id="MobiDB-lite"/>
    </source>
</evidence>
<evidence type="ECO:0000256" key="6">
    <source>
        <dbReference type="ARBA" id="ARBA00022692"/>
    </source>
</evidence>
<keyword evidence="9" id="KW-0472">Membrane</keyword>
<evidence type="ECO:0000256" key="4">
    <source>
        <dbReference type="ARBA" id="ARBA00022475"/>
    </source>
</evidence>
<dbReference type="InterPro" id="IPR006260">
    <property type="entry name" value="TonB/TolA_C"/>
</dbReference>
<dbReference type="Proteomes" id="UP000001817">
    <property type="component" value="Chromosome 2"/>
</dbReference>
<dbReference type="PANTHER" id="PTHR33446:SF2">
    <property type="entry name" value="PROTEIN TONB"/>
    <property type="match status" value="1"/>
</dbReference>
<dbReference type="EMBL" id="CP000271">
    <property type="protein sequence ID" value="ABE33516.1"/>
    <property type="molecule type" value="Genomic_DNA"/>
</dbReference>
<keyword evidence="3" id="KW-0813">Transport</keyword>
<evidence type="ECO:0000256" key="7">
    <source>
        <dbReference type="ARBA" id="ARBA00022927"/>
    </source>
</evidence>
<keyword evidence="8" id="KW-1133">Transmembrane helix</keyword>
<organism evidence="12 13">
    <name type="scientific">Paraburkholderia xenovorans (strain LB400)</name>
    <dbReference type="NCBI Taxonomy" id="266265"/>
    <lineage>
        <taxon>Bacteria</taxon>
        <taxon>Pseudomonadati</taxon>
        <taxon>Pseudomonadota</taxon>
        <taxon>Betaproteobacteria</taxon>
        <taxon>Burkholderiales</taxon>
        <taxon>Burkholderiaceae</taxon>
        <taxon>Paraburkholderia</taxon>
    </lineage>
</organism>
<evidence type="ECO:0000256" key="2">
    <source>
        <dbReference type="ARBA" id="ARBA00006555"/>
    </source>
</evidence>
<keyword evidence="5" id="KW-0997">Cell inner membrane</keyword>
<dbReference type="Gene3D" id="3.30.1150.10">
    <property type="match status" value="1"/>
</dbReference>
<accession>Q13QX3</accession>
<evidence type="ECO:0000256" key="5">
    <source>
        <dbReference type="ARBA" id="ARBA00022519"/>
    </source>
</evidence>
<dbReference type="InterPro" id="IPR051045">
    <property type="entry name" value="TonB-dependent_transducer"/>
</dbReference>
<sequence length="230" mass="23339">MALGAVVAAHVGLLAWVSATLDRTVERTVEAPAIVAMLLRNEPETAAPITPVARAVPAPAAVVAAPQAAQPPARSKLAPPRLKAPRSSVAPAPGAPGAPDVPATPSPSRDAARSPEPTAPAVAAAPSPAAPATNAPATPKSVAHVDCDIPKPDYPDISKRRSESGTAIVRFVVGLSGHIETAQLQKSSGYPRLDDAALSAVHAGACQPYRENGEAVRAAYSESFVFGLTE</sequence>
<dbReference type="PANTHER" id="PTHR33446">
    <property type="entry name" value="PROTEIN TONB-RELATED"/>
    <property type="match status" value="1"/>
</dbReference>